<dbReference type="Proteomes" id="UP000287177">
    <property type="component" value="Unassembled WGS sequence"/>
</dbReference>
<comment type="caution">
    <text evidence="1">The sequence shown here is derived from an EMBL/GenBank/DDBJ whole genome shotgun (WGS) entry which is preliminary data.</text>
</comment>
<dbReference type="EMBL" id="ATDN01000001">
    <property type="protein sequence ID" value="RWA23675.1"/>
    <property type="molecule type" value="Genomic_DNA"/>
</dbReference>
<proteinExistence type="predicted"/>
<dbReference type="RefSeq" id="WP_128106646.1">
    <property type="nucleotide sequence ID" value="NZ_ATDN01000001.1"/>
</dbReference>
<protein>
    <submittedName>
        <fullName evidence="1">Uncharacterized protein</fullName>
    </submittedName>
</protein>
<evidence type="ECO:0000313" key="1">
    <source>
        <dbReference type="EMBL" id="RWA23675.1"/>
    </source>
</evidence>
<name>A0A439DZT0_9MYCO</name>
<evidence type="ECO:0000313" key="2">
    <source>
        <dbReference type="Proteomes" id="UP000287177"/>
    </source>
</evidence>
<dbReference type="AlphaFoldDB" id="A0A439DZT0"/>
<accession>A0A439DZT0</accession>
<organism evidence="1 2">
    <name type="scientific">Mycolicibacterium elephantis DSM 44368</name>
    <dbReference type="NCBI Taxonomy" id="1335622"/>
    <lineage>
        <taxon>Bacteria</taxon>
        <taxon>Bacillati</taxon>
        <taxon>Actinomycetota</taxon>
        <taxon>Actinomycetes</taxon>
        <taxon>Mycobacteriales</taxon>
        <taxon>Mycobacteriaceae</taxon>
        <taxon>Mycolicibacterium</taxon>
    </lineage>
</organism>
<keyword evidence="2" id="KW-1185">Reference proteome</keyword>
<reference evidence="1 2" key="1">
    <citation type="submission" date="2013-06" db="EMBL/GenBank/DDBJ databases">
        <title>The draft sequence of the Mycobacterium elephantis genome.</title>
        <authorList>
            <person name="Pettersson F.B."/>
            <person name="Das S."/>
            <person name="Dasgupta S."/>
            <person name="Bhattacharya A."/>
            <person name="Kirsebom L.A."/>
        </authorList>
    </citation>
    <scope>NUCLEOTIDE SEQUENCE [LARGE SCALE GENOMIC DNA]</scope>
    <source>
        <strain evidence="1 2">DSM 44368</strain>
    </source>
</reference>
<gene>
    <name evidence="1" type="ORF">MELE44368_00305</name>
</gene>
<sequence>MRARSLTIAATDLESRIRQRLMGVGATTRAVVWQVGDHAVLLRSDRIHTRLLEGWLVVKIELETDQTGRRQVELVYRLGTSKSGGGTGAAAKINAATPEALALAEVWGADLQRVVWDAVLDAVEAALTAVRRKEPRQPLVLRGFHAGREGFTVEVVSGAR</sequence>